<protein>
    <submittedName>
        <fullName evidence="1">Uncharacterized protein</fullName>
    </submittedName>
</protein>
<comment type="caution">
    <text evidence="1">The sequence shown here is derived from an EMBL/GenBank/DDBJ whole genome shotgun (WGS) entry which is preliminary data.</text>
</comment>
<sequence length="256" mass="28482">METAARHFVLVHGASSGAWCWYKVSTLLKLAGHKVTALDMGGCGVSPTRTEELGSIHDYVQPLTDFMDSLAEDDRVVLVGHSFGGFSISLMMGQYPKKIAVAVFVSAFMPPAGAPPVEVLKEVRATYFSSNWSNSIRTKDLSMHAADFSLFCKTVALYYCDRVQVLELARLLGRPSRMFMEDLANESLIGDRYFSVNRVFVICGDDKTFEMKFQRWMVETNPPKEAKTIAGGDHMVMLSEPNELSSCLLEIAGHYR</sequence>
<gene>
    <name evidence="1" type="ORF">MLD38_007724</name>
</gene>
<dbReference type="EMBL" id="CM042882">
    <property type="protein sequence ID" value="KAI4381669.1"/>
    <property type="molecule type" value="Genomic_DNA"/>
</dbReference>
<proteinExistence type="predicted"/>
<organism evidence="1 2">
    <name type="scientific">Melastoma candidum</name>
    <dbReference type="NCBI Taxonomy" id="119954"/>
    <lineage>
        <taxon>Eukaryota</taxon>
        <taxon>Viridiplantae</taxon>
        <taxon>Streptophyta</taxon>
        <taxon>Embryophyta</taxon>
        <taxon>Tracheophyta</taxon>
        <taxon>Spermatophyta</taxon>
        <taxon>Magnoliopsida</taxon>
        <taxon>eudicotyledons</taxon>
        <taxon>Gunneridae</taxon>
        <taxon>Pentapetalae</taxon>
        <taxon>rosids</taxon>
        <taxon>malvids</taxon>
        <taxon>Myrtales</taxon>
        <taxon>Melastomataceae</taxon>
        <taxon>Melastomatoideae</taxon>
        <taxon>Melastomateae</taxon>
        <taxon>Melastoma</taxon>
    </lineage>
</organism>
<evidence type="ECO:0000313" key="2">
    <source>
        <dbReference type="Proteomes" id="UP001057402"/>
    </source>
</evidence>
<accession>A0ACB9RS55</accession>
<evidence type="ECO:0000313" key="1">
    <source>
        <dbReference type="EMBL" id="KAI4381669.1"/>
    </source>
</evidence>
<reference evidence="2" key="1">
    <citation type="journal article" date="2023" name="Front. Plant Sci.">
        <title>Chromosomal-level genome assembly of Melastoma candidum provides insights into trichome evolution.</title>
        <authorList>
            <person name="Zhong Y."/>
            <person name="Wu W."/>
            <person name="Sun C."/>
            <person name="Zou P."/>
            <person name="Liu Y."/>
            <person name="Dai S."/>
            <person name="Zhou R."/>
        </authorList>
    </citation>
    <scope>NUCLEOTIDE SEQUENCE [LARGE SCALE GENOMIC DNA]</scope>
</reference>
<dbReference type="Proteomes" id="UP001057402">
    <property type="component" value="Chromosome 3"/>
</dbReference>
<name>A0ACB9RS55_9MYRT</name>
<keyword evidence="2" id="KW-1185">Reference proteome</keyword>